<proteinExistence type="predicted"/>
<accession>M6V4K2</accession>
<name>M6V4K2_9LEPT</name>
<protein>
    <submittedName>
        <fullName evidence="1">Uncharacterized protein</fullName>
    </submittedName>
</protein>
<comment type="caution">
    <text evidence="1">The sequence shown here is derived from an EMBL/GenBank/DDBJ whole genome shotgun (WGS) entry which is preliminary data.</text>
</comment>
<sequence>MIIVFSELEVDFHFGFRRKEYLNFNHSRQYQKFFILKLLIFLSDLTDCSS</sequence>
<reference evidence="1 2" key="1">
    <citation type="submission" date="2013-01" db="EMBL/GenBank/DDBJ databases">
        <authorList>
            <person name="Harkins D.M."/>
            <person name="Durkin A.S."/>
            <person name="Brinkac L.M."/>
            <person name="Haft D.H."/>
            <person name="Selengut J.D."/>
            <person name="Sanka R."/>
            <person name="DePew J."/>
            <person name="Purushe J."/>
            <person name="Matthias M.A."/>
            <person name="Vinetz J.M."/>
            <person name="Sutton G.G."/>
            <person name="Nierman W.C."/>
            <person name="Fouts D.E."/>
        </authorList>
    </citation>
    <scope>NUCLEOTIDE SEQUENCE [LARGE SCALE GENOMIC DNA]</scope>
    <source>
        <strain evidence="1 2">HAI1536</strain>
    </source>
</reference>
<dbReference type="Proteomes" id="UP000012112">
    <property type="component" value="Unassembled WGS sequence"/>
</dbReference>
<gene>
    <name evidence="1" type="ORF">LEP1GSC172_0314</name>
</gene>
<dbReference type="EMBL" id="AKWD02000057">
    <property type="protein sequence ID" value="EMO52372.1"/>
    <property type="molecule type" value="Genomic_DNA"/>
</dbReference>
<evidence type="ECO:0000313" key="2">
    <source>
        <dbReference type="Proteomes" id="UP000012112"/>
    </source>
</evidence>
<evidence type="ECO:0000313" key="1">
    <source>
        <dbReference type="EMBL" id="EMO52372.1"/>
    </source>
</evidence>
<dbReference type="AlphaFoldDB" id="M6V4K2"/>
<organism evidence="1 2">
    <name type="scientific">Leptospira noguchii</name>
    <dbReference type="NCBI Taxonomy" id="28182"/>
    <lineage>
        <taxon>Bacteria</taxon>
        <taxon>Pseudomonadati</taxon>
        <taxon>Spirochaetota</taxon>
        <taxon>Spirochaetia</taxon>
        <taxon>Leptospirales</taxon>
        <taxon>Leptospiraceae</taxon>
        <taxon>Leptospira</taxon>
    </lineage>
</organism>